<sequence>MTPAPAADPVVAAAAVRCWIANGSTKPSL</sequence>
<name>A0A0F0LNC5_9MICO</name>
<accession>A0A0F0LNC5</accession>
<dbReference type="EMBL" id="JYIT01000024">
    <property type="protein sequence ID" value="KJL34712.1"/>
    <property type="molecule type" value="Genomic_DNA"/>
</dbReference>
<protein>
    <submittedName>
        <fullName evidence="1">Uncharacterized protein</fullName>
    </submittedName>
</protein>
<reference evidence="1 2" key="1">
    <citation type="submission" date="2015-02" db="EMBL/GenBank/DDBJ databases">
        <title>Draft genome sequences of ten Microbacterium spp. with emphasis on heavy metal contaminated environments.</title>
        <authorList>
            <person name="Corretto E."/>
        </authorList>
    </citation>
    <scope>NUCLEOTIDE SEQUENCE [LARGE SCALE GENOMIC DNA]</scope>
    <source>
        <strain evidence="1 2">DSM 23848</strain>
    </source>
</reference>
<dbReference type="PATRIC" id="fig|582680.7.peg.54"/>
<evidence type="ECO:0000313" key="2">
    <source>
        <dbReference type="Proteomes" id="UP000033448"/>
    </source>
</evidence>
<dbReference type="Proteomes" id="UP000033448">
    <property type="component" value="Unassembled WGS sequence"/>
</dbReference>
<organism evidence="1 2">
    <name type="scientific">Microbacterium azadirachtae</name>
    <dbReference type="NCBI Taxonomy" id="582680"/>
    <lineage>
        <taxon>Bacteria</taxon>
        <taxon>Bacillati</taxon>
        <taxon>Actinomycetota</taxon>
        <taxon>Actinomycetes</taxon>
        <taxon>Micrococcales</taxon>
        <taxon>Microbacteriaceae</taxon>
        <taxon>Microbacterium</taxon>
    </lineage>
</organism>
<gene>
    <name evidence="1" type="ORF">RL72_00040</name>
</gene>
<comment type="caution">
    <text evidence="1">The sequence shown here is derived from an EMBL/GenBank/DDBJ whole genome shotgun (WGS) entry which is preliminary data.</text>
</comment>
<dbReference type="AlphaFoldDB" id="A0A0F0LNC5"/>
<proteinExistence type="predicted"/>
<evidence type="ECO:0000313" key="1">
    <source>
        <dbReference type="EMBL" id="KJL34712.1"/>
    </source>
</evidence>
<keyword evidence="2" id="KW-1185">Reference proteome</keyword>